<keyword evidence="4 6" id="KW-0067">ATP-binding</keyword>
<dbReference type="Pfam" id="PF00005">
    <property type="entry name" value="ABC_tran"/>
    <property type="match status" value="1"/>
</dbReference>
<name>A0ABS7DCM4_9BACL</name>
<organism evidence="6 7">
    <name type="scientific">Paenibacillus oenotherae</name>
    <dbReference type="NCBI Taxonomy" id="1435645"/>
    <lineage>
        <taxon>Bacteria</taxon>
        <taxon>Bacillati</taxon>
        <taxon>Bacillota</taxon>
        <taxon>Bacilli</taxon>
        <taxon>Bacillales</taxon>
        <taxon>Paenibacillaceae</taxon>
        <taxon>Paenibacillus</taxon>
    </lineage>
</organism>
<dbReference type="InterPro" id="IPR003593">
    <property type="entry name" value="AAA+_ATPase"/>
</dbReference>
<dbReference type="SUPFAM" id="SSF52540">
    <property type="entry name" value="P-loop containing nucleoside triphosphate hydrolases"/>
    <property type="match status" value="1"/>
</dbReference>
<reference evidence="6 7" key="1">
    <citation type="submission" date="2021-07" db="EMBL/GenBank/DDBJ databases">
        <title>Paenibacillus radiodurans sp. nov., isolated from the southeastern edge of Tengger Desert.</title>
        <authorList>
            <person name="Zhang G."/>
        </authorList>
    </citation>
    <scope>NUCLEOTIDE SEQUENCE [LARGE SCALE GENOMIC DNA]</scope>
    <source>
        <strain evidence="6 7">DT7-4</strain>
    </source>
</reference>
<dbReference type="SMART" id="SM00382">
    <property type="entry name" value="AAA"/>
    <property type="match status" value="1"/>
</dbReference>
<dbReference type="Proteomes" id="UP000812277">
    <property type="component" value="Unassembled WGS sequence"/>
</dbReference>
<keyword evidence="3" id="KW-0547">Nucleotide-binding</keyword>
<dbReference type="CDD" id="cd03230">
    <property type="entry name" value="ABC_DR_subfamily_A"/>
    <property type="match status" value="1"/>
</dbReference>
<keyword evidence="2" id="KW-0813">Transport</keyword>
<feature type="domain" description="ABC transporter" evidence="5">
    <location>
        <begin position="6"/>
        <end position="234"/>
    </location>
</feature>
<dbReference type="InterPro" id="IPR027417">
    <property type="entry name" value="P-loop_NTPase"/>
</dbReference>
<evidence type="ECO:0000259" key="5">
    <source>
        <dbReference type="PROSITE" id="PS50893"/>
    </source>
</evidence>
<dbReference type="Gene3D" id="3.40.50.300">
    <property type="entry name" value="P-loop containing nucleotide triphosphate hydrolases"/>
    <property type="match status" value="1"/>
</dbReference>
<protein>
    <submittedName>
        <fullName evidence="6">ABC transporter ATP-binding protein</fullName>
    </submittedName>
</protein>
<evidence type="ECO:0000256" key="1">
    <source>
        <dbReference type="ARBA" id="ARBA00005417"/>
    </source>
</evidence>
<gene>
    <name evidence="6" type="ORF">K0T92_21270</name>
</gene>
<comment type="similarity">
    <text evidence="1">Belongs to the ABC transporter superfamily.</text>
</comment>
<sequence>MTSILIEFRNVSKTLGSKHVLKNVHLSLATGAVIGITGASGSGKSTLLRLASGLMYADHGEVWVSGRKVRPGVAGNLPEGVGSFIESPVFLPTLSGLQNLTMLAHIQGKVDAAYIRDSMHRVGLNPDNNSAFRTYSPSMRQRLGIAQAIMENPGVLLLDEPTHGLDRDEKHLFADLIAELAGRGTAVMISSHVQEDIYRYCDRVYSLAEGILRPLQQHRERVWTIITNSQEDIGLLRMNIPSFRRNGWINSNPAGICTGEWENEEELFAFLALKGIFCVEIRGEH</sequence>
<comment type="caution">
    <text evidence="6">The sequence shown here is derived from an EMBL/GenBank/DDBJ whole genome shotgun (WGS) entry which is preliminary data.</text>
</comment>
<dbReference type="EMBL" id="JAHZIJ010000022">
    <property type="protein sequence ID" value="MBW7477252.1"/>
    <property type="molecule type" value="Genomic_DNA"/>
</dbReference>
<dbReference type="PROSITE" id="PS50893">
    <property type="entry name" value="ABC_TRANSPORTER_2"/>
    <property type="match status" value="1"/>
</dbReference>
<dbReference type="PANTHER" id="PTHR43335">
    <property type="entry name" value="ABC TRANSPORTER, ATP-BINDING PROTEIN"/>
    <property type="match status" value="1"/>
</dbReference>
<evidence type="ECO:0000256" key="2">
    <source>
        <dbReference type="ARBA" id="ARBA00022448"/>
    </source>
</evidence>
<evidence type="ECO:0000313" key="6">
    <source>
        <dbReference type="EMBL" id="MBW7477252.1"/>
    </source>
</evidence>
<dbReference type="RefSeq" id="WP_219874506.1">
    <property type="nucleotide sequence ID" value="NZ_JAHZIJ010000022.1"/>
</dbReference>
<dbReference type="InterPro" id="IPR003439">
    <property type="entry name" value="ABC_transporter-like_ATP-bd"/>
</dbReference>
<evidence type="ECO:0000313" key="7">
    <source>
        <dbReference type="Proteomes" id="UP000812277"/>
    </source>
</evidence>
<evidence type="ECO:0000256" key="4">
    <source>
        <dbReference type="ARBA" id="ARBA00022840"/>
    </source>
</evidence>
<evidence type="ECO:0000256" key="3">
    <source>
        <dbReference type="ARBA" id="ARBA00022741"/>
    </source>
</evidence>
<dbReference type="GO" id="GO:0005524">
    <property type="term" value="F:ATP binding"/>
    <property type="evidence" value="ECO:0007669"/>
    <property type="project" value="UniProtKB-KW"/>
</dbReference>
<accession>A0ABS7DCM4</accession>
<proteinExistence type="inferred from homology"/>
<keyword evidence="7" id="KW-1185">Reference proteome</keyword>